<dbReference type="RefSeq" id="WP_345071441.1">
    <property type="nucleotide sequence ID" value="NZ_BAABDJ010000007.1"/>
</dbReference>
<evidence type="ECO:0000313" key="2">
    <source>
        <dbReference type="Proteomes" id="UP001500567"/>
    </source>
</evidence>
<dbReference type="EMBL" id="BAABDJ010000007">
    <property type="protein sequence ID" value="GAA4001027.1"/>
    <property type="molecule type" value="Genomic_DNA"/>
</dbReference>
<sequence>MKLELKSSLGRPYITIEDDAANRWITVDWVGYLTADSIKAGAHAYTTALAQSGFHCVLNDTRKVLGPWDHSMDWVINVWAPNAAAAGLRYFAMITTPDSMADASAATFYAQLKAFEARVFSNETDAMAAWLRTVRNPAAEAAG</sequence>
<evidence type="ECO:0008006" key="3">
    <source>
        <dbReference type="Google" id="ProtNLM"/>
    </source>
</evidence>
<accession>A0ABP7RQY5</accession>
<name>A0ABP7RQY5_9BACT</name>
<dbReference type="Proteomes" id="UP001500567">
    <property type="component" value="Unassembled WGS sequence"/>
</dbReference>
<gene>
    <name evidence="1" type="ORF">GCM10022408_10250</name>
</gene>
<organism evidence="1 2">
    <name type="scientific">Hymenobacter fastidiosus</name>
    <dbReference type="NCBI Taxonomy" id="486264"/>
    <lineage>
        <taxon>Bacteria</taxon>
        <taxon>Pseudomonadati</taxon>
        <taxon>Bacteroidota</taxon>
        <taxon>Cytophagia</taxon>
        <taxon>Cytophagales</taxon>
        <taxon>Hymenobacteraceae</taxon>
        <taxon>Hymenobacter</taxon>
    </lineage>
</organism>
<reference evidence="2" key="1">
    <citation type="journal article" date="2019" name="Int. J. Syst. Evol. Microbiol.">
        <title>The Global Catalogue of Microorganisms (GCM) 10K type strain sequencing project: providing services to taxonomists for standard genome sequencing and annotation.</title>
        <authorList>
            <consortium name="The Broad Institute Genomics Platform"/>
            <consortium name="The Broad Institute Genome Sequencing Center for Infectious Disease"/>
            <person name="Wu L."/>
            <person name="Ma J."/>
        </authorList>
    </citation>
    <scope>NUCLEOTIDE SEQUENCE [LARGE SCALE GENOMIC DNA]</scope>
    <source>
        <strain evidence="2">JCM 17224</strain>
    </source>
</reference>
<proteinExistence type="predicted"/>
<protein>
    <recommendedName>
        <fullName evidence="3">STAS/SEC14 domain-containing protein</fullName>
    </recommendedName>
</protein>
<comment type="caution">
    <text evidence="1">The sequence shown here is derived from an EMBL/GenBank/DDBJ whole genome shotgun (WGS) entry which is preliminary data.</text>
</comment>
<keyword evidence="2" id="KW-1185">Reference proteome</keyword>
<evidence type="ECO:0000313" key="1">
    <source>
        <dbReference type="EMBL" id="GAA4001027.1"/>
    </source>
</evidence>